<keyword evidence="2" id="KW-1185">Reference proteome</keyword>
<accession>A0ABN5XLT3</accession>
<reference evidence="1 2" key="1">
    <citation type="submission" date="2019-06" db="EMBL/GenBank/DDBJ databases">
        <title>Complete genome sequence of Methanoculleus chikugoensis strain MG62.</title>
        <authorList>
            <person name="Asakawa S."/>
            <person name="Dianou D."/>
        </authorList>
    </citation>
    <scope>NUCLEOTIDE SEQUENCE [LARGE SCALE GENOMIC DNA]</scope>
    <source>
        <strain evidence="1 2">MG62</strain>
    </source>
</reference>
<proteinExistence type="predicted"/>
<sequence>MLPETSRGITLLPASPHAVDCGDYAPSVLVLLPFGQSHIAIGGGADGEGGSPPSPVSIAYALLCNLSSSRAGRGSHGDV</sequence>
<protein>
    <submittedName>
        <fullName evidence="1">Uncharacterized protein</fullName>
    </submittedName>
</protein>
<gene>
    <name evidence="1" type="ORF">MchiMG62_23610</name>
</gene>
<organism evidence="1 2">
    <name type="scientific">Methanoculleus chikugoensis</name>
    <dbReference type="NCBI Taxonomy" id="118126"/>
    <lineage>
        <taxon>Archaea</taxon>
        <taxon>Methanobacteriati</taxon>
        <taxon>Methanobacteriota</taxon>
        <taxon>Stenosarchaea group</taxon>
        <taxon>Methanomicrobia</taxon>
        <taxon>Methanomicrobiales</taxon>
        <taxon>Methanomicrobiaceae</taxon>
        <taxon>Methanoculleus</taxon>
    </lineage>
</organism>
<dbReference type="Proteomes" id="UP000824969">
    <property type="component" value="Chromosome"/>
</dbReference>
<name>A0ABN5XLT3_9EURY</name>
<evidence type="ECO:0000313" key="2">
    <source>
        <dbReference type="Proteomes" id="UP000824969"/>
    </source>
</evidence>
<dbReference type="EMBL" id="AP019781">
    <property type="protein sequence ID" value="BBL69180.1"/>
    <property type="molecule type" value="Genomic_DNA"/>
</dbReference>
<evidence type="ECO:0000313" key="1">
    <source>
        <dbReference type="EMBL" id="BBL69180.1"/>
    </source>
</evidence>